<proteinExistence type="predicted"/>
<sequence length="86" mass="9874">SPLTIIKKIESKIKLLESEGFTKRQQGASAWRHSRVYQEYISLGQESFSQGRPIESVIKKRQQNNIDTLTIDEFNAIVELNAVLRV</sequence>
<accession>A0A2H0V7P3</accession>
<protein>
    <submittedName>
        <fullName evidence="1">Uncharacterized protein</fullName>
    </submittedName>
</protein>
<feature type="non-terminal residue" evidence="1">
    <location>
        <position position="1"/>
    </location>
</feature>
<comment type="caution">
    <text evidence="1">The sequence shown here is derived from an EMBL/GenBank/DDBJ whole genome shotgun (WGS) entry which is preliminary data.</text>
</comment>
<name>A0A2H0V7P3_9BACT</name>
<evidence type="ECO:0000313" key="2">
    <source>
        <dbReference type="Proteomes" id="UP000228614"/>
    </source>
</evidence>
<dbReference type="EMBL" id="PFAN01000035">
    <property type="protein sequence ID" value="PIR95088.1"/>
    <property type="molecule type" value="Genomic_DNA"/>
</dbReference>
<evidence type="ECO:0000313" key="1">
    <source>
        <dbReference type="EMBL" id="PIR95088.1"/>
    </source>
</evidence>
<organism evidence="1 2">
    <name type="scientific">Candidatus Falkowbacteria bacterium CG10_big_fil_rev_8_21_14_0_10_37_6</name>
    <dbReference type="NCBI Taxonomy" id="1974563"/>
    <lineage>
        <taxon>Bacteria</taxon>
        <taxon>Candidatus Falkowiibacteriota</taxon>
    </lineage>
</organism>
<dbReference type="AlphaFoldDB" id="A0A2H0V7P3"/>
<reference evidence="2" key="1">
    <citation type="submission" date="2017-09" db="EMBL/GenBank/DDBJ databases">
        <title>Depth-based differentiation of microbial function through sediment-hosted aquifers and enrichment of novel symbionts in the deep terrestrial subsurface.</title>
        <authorList>
            <person name="Probst A.J."/>
            <person name="Ladd B."/>
            <person name="Jarett J.K."/>
            <person name="Geller-Mcgrath D.E."/>
            <person name="Sieber C.M.K."/>
            <person name="Emerson J.B."/>
            <person name="Anantharaman K."/>
            <person name="Thomas B.C."/>
            <person name="Malmstrom R."/>
            <person name="Stieglmeier M."/>
            <person name="Klingl A."/>
            <person name="Woyke T."/>
            <person name="Ryan C.M."/>
            <person name="Banfield J.F."/>
        </authorList>
    </citation>
    <scope>NUCLEOTIDE SEQUENCE [LARGE SCALE GENOMIC DNA]</scope>
</reference>
<dbReference type="Proteomes" id="UP000228614">
    <property type="component" value="Unassembled WGS sequence"/>
</dbReference>
<gene>
    <name evidence="1" type="ORF">COT95_00580</name>
</gene>